<feature type="domain" description="Threonine/serine exporter-like N-terminal" evidence="8">
    <location>
        <begin position="19"/>
        <end position="253"/>
    </location>
</feature>
<dbReference type="GO" id="GO:0022857">
    <property type="term" value="F:transmembrane transporter activity"/>
    <property type="evidence" value="ECO:0007669"/>
    <property type="project" value="InterPro"/>
</dbReference>
<dbReference type="InterPro" id="IPR050539">
    <property type="entry name" value="ThrE_Dicarb/AminoAcid_Exp"/>
</dbReference>
<dbReference type="EMBL" id="DXCH01000141">
    <property type="protein sequence ID" value="HIZ07277.1"/>
    <property type="molecule type" value="Genomic_DNA"/>
</dbReference>
<dbReference type="GO" id="GO:0005886">
    <property type="term" value="C:plasma membrane"/>
    <property type="evidence" value="ECO:0007669"/>
    <property type="project" value="UniProtKB-SubCell"/>
</dbReference>
<feature type="transmembrane region" description="Helical" evidence="7">
    <location>
        <begin position="124"/>
        <end position="144"/>
    </location>
</feature>
<dbReference type="Pfam" id="PF12821">
    <property type="entry name" value="ThrE_2"/>
    <property type="match status" value="1"/>
</dbReference>
<comment type="caution">
    <text evidence="10">The sequence shown here is derived from an EMBL/GenBank/DDBJ whole genome shotgun (WGS) entry which is preliminary data.</text>
</comment>
<gene>
    <name evidence="10" type="ORF">IAA08_05000</name>
</gene>
<feature type="transmembrane region" description="Helical" evidence="7">
    <location>
        <begin position="273"/>
        <end position="292"/>
    </location>
</feature>
<keyword evidence="5 7" id="KW-0472">Membrane</keyword>
<dbReference type="Pfam" id="PF06738">
    <property type="entry name" value="ThrE"/>
    <property type="match status" value="1"/>
</dbReference>
<keyword evidence="2" id="KW-1003">Cell membrane</keyword>
<feature type="transmembrane region" description="Helical" evidence="7">
    <location>
        <begin position="352"/>
        <end position="376"/>
    </location>
</feature>
<protein>
    <submittedName>
        <fullName evidence="10">Threonine/serine exporter family protein</fullName>
    </submittedName>
</protein>
<keyword evidence="3 7" id="KW-0812">Transmembrane</keyword>
<evidence type="ECO:0000256" key="2">
    <source>
        <dbReference type="ARBA" id="ARBA00022475"/>
    </source>
</evidence>
<feature type="transmembrane region" description="Helical" evidence="7">
    <location>
        <begin position="150"/>
        <end position="171"/>
    </location>
</feature>
<name>A0A9D2D279_9FIRM</name>
<evidence type="ECO:0000313" key="11">
    <source>
        <dbReference type="Proteomes" id="UP000824024"/>
    </source>
</evidence>
<feature type="transmembrane region" description="Helical" evidence="7">
    <location>
        <begin position="325"/>
        <end position="345"/>
    </location>
</feature>
<dbReference type="Proteomes" id="UP000824024">
    <property type="component" value="Unassembled WGS sequence"/>
</dbReference>
<evidence type="ECO:0000256" key="5">
    <source>
        <dbReference type="ARBA" id="ARBA00023136"/>
    </source>
</evidence>
<evidence type="ECO:0000256" key="1">
    <source>
        <dbReference type="ARBA" id="ARBA00004651"/>
    </source>
</evidence>
<dbReference type="PANTHER" id="PTHR34390">
    <property type="entry name" value="UPF0442 PROTEIN YJJB-RELATED"/>
    <property type="match status" value="1"/>
</dbReference>
<proteinExistence type="inferred from homology"/>
<feature type="transmembrane region" description="Helical" evidence="7">
    <location>
        <begin position="203"/>
        <end position="221"/>
    </location>
</feature>
<evidence type="ECO:0000259" key="9">
    <source>
        <dbReference type="Pfam" id="PF12821"/>
    </source>
</evidence>
<comment type="subcellular location">
    <subcellularLocation>
        <location evidence="1">Cell membrane</location>
        <topology evidence="1">Multi-pass membrane protein</topology>
    </subcellularLocation>
</comment>
<evidence type="ECO:0000313" key="10">
    <source>
        <dbReference type="EMBL" id="HIZ07277.1"/>
    </source>
</evidence>
<evidence type="ECO:0000256" key="4">
    <source>
        <dbReference type="ARBA" id="ARBA00022989"/>
    </source>
</evidence>
<dbReference type="InterPro" id="IPR010619">
    <property type="entry name" value="ThrE-like_N"/>
</dbReference>
<evidence type="ECO:0000256" key="7">
    <source>
        <dbReference type="SAM" id="Phobius"/>
    </source>
</evidence>
<evidence type="ECO:0000256" key="3">
    <source>
        <dbReference type="ARBA" id="ARBA00022692"/>
    </source>
</evidence>
<feature type="transmembrane region" description="Helical" evidence="7">
    <location>
        <begin position="388"/>
        <end position="406"/>
    </location>
</feature>
<evidence type="ECO:0000256" key="6">
    <source>
        <dbReference type="ARBA" id="ARBA00034125"/>
    </source>
</evidence>
<sequence length="429" mass="47107">MINEKDQRTKVNREELLECALELGKCMVQSGAEVRRVEDTITRIGRAYGAVSSEVFSITALVLATVKWKDGTRLTQSKRIAGFGTNLRRLEQYNALARYICKKKPGVEEIQSRMKEITKSKKRTWVDAGGYMISAGAFAIFFGGTFMDGIAAAILGLFVFFFDIFLTGALANKIVYTLFASMATGWLAILFVQAGLGDNLDKIMIGDIMLFIPTLALCNSLKDMLYGDILTGMYRSVEAVLIAATIAGGFFIANITVGGGRVNAVLTESVSTGPWISTISLLLGTVGFSIYFRIKHSRLWTAAVGGAIAWIVYLAAYAWLDQLFFANALAAVAICFYSELAARLLKAPANIFLIPAVIALLPGKSFYQAVAAVINGDLGSFYTFAQDTLVPIMGIEVGFLIAFILFTKTFSFFKEGILYYKYNRYKRKT</sequence>
<organism evidence="10 11">
    <name type="scientific">Candidatus Eubacterium avistercoris</name>
    <dbReference type="NCBI Taxonomy" id="2838567"/>
    <lineage>
        <taxon>Bacteria</taxon>
        <taxon>Bacillati</taxon>
        <taxon>Bacillota</taxon>
        <taxon>Clostridia</taxon>
        <taxon>Eubacteriales</taxon>
        <taxon>Eubacteriaceae</taxon>
        <taxon>Eubacterium</taxon>
    </lineage>
</organism>
<dbReference type="GO" id="GO:0015744">
    <property type="term" value="P:succinate transport"/>
    <property type="evidence" value="ECO:0007669"/>
    <property type="project" value="TreeGrafter"/>
</dbReference>
<comment type="similarity">
    <text evidence="6">Belongs to the ThrE exporter (TC 2.A.79) family.</text>
</comment>
<dbReference type="InterPro" id="IPR024528">
    <property type="entry name" value="ThrE_2"/>
</dbReference>
<dbReference type="PANTHER" id="PTHR34390:SF2">
    <property type="entry name" value="SUCCINATE TRANSPORTER SUBUNIT YJJP-RELATED"/>
    <property type="match status" value="1"/>
</dbReference>
<feature type="domain" description="Threonine/Serine exporter ThrE" evidence="9">
    <location>
        <begin position="280"/>
        <end position="402"/>
    </location>
</feature>
<dbReference type="AlphaFoldDB" id="A0A9D2D279"/>
<keyword evidence="4 7" id="KW-1133">Transmembrane helix</keyword>
<feature type="transmembrane region" description="Helical" evidence="7">
    <location>
        <begin position="178"/>
        <end position="197"/>
    </location>
</feature>
<accession>A0A9D2D279</accession>
<reference evidence="10" key="2">
    <citation type="submission" date="2021-04" db="EMBL/GenBank/DDBJ databases">
        <authorList>
            <person name="Gilroy R."/>
        </authorList>
    </citation>
    <scope>NUCLEOTIDE SEQUENCE</scope>
    <source>
        <strain evidence="10">CHK192-9172</strain>
    </source>
</reference>
<reference evidence="10" key="1">
    <citation type="journal article" date="2021" name="PeerJ">
        <title>Extensive microbial diversity within the chicken gut microbiome revealed by metagenomics and culture.</title>
        <authorList>
            <person name="Gilroy R."/>
            <person name="Ravi A."/>
            <person name="Getino M."/>
            <person name="Pursley I."/>
            <person name="Horton D.L."/>
            <person name="Alikhan N.F."/>
            <person name="Baker D."/>
            <person name="Gharbi K."/>
            <person name="Hall N."/>
            <person name="Watson M."/>
            <person name="Adriaenssens E.M."/>
            <person name="Foster-Nyarko E."/>
            <person name="Jarju S."/>
            <person name="Secka A."/>
            <person name="Antonio M."/>
            <person name="Oren A."/>
            <person name="Chaudhuri R.R."/>
            <person name="La Ragione R."/>
            <person name="Hildebrand F."/>
            <person name="Pallen M.J."/>
        </authorList>
    </citation>
    <scope>NUCLEOTIDE SEQUENCE</scope>
    <source>
        <strain evidence="10">CHK192-9172</strain>
    </source>
</reference>
<feature type="transmembrane region" description="Helical" evidence="7">
    <location>
        <begin position="299"/>
        <end position="319"/>
    </location>
</feature>
<feature type="transmembrane region" description="Helical" evidence="7">
    <location>
        <begin position="233"/>
        <end position="253"/>
    </location>
</feature>
<evidence type="ECO:0000259" key="8">
    <source>
        <dbReference type="Pfam" id="PF06738"/>
    </source>
</evidence>